<keyword evidence="1" id="KW-0175">Coiled coil</keyword>
<keyword evidence="4" id="KW-1185">Reference proteome</keyword>
<feature type="region of interest" description="Disordered" evidence="2">
    <location>
        <begin position="598"/>
        <end position="628"/>
    </location>
</feature>
<sequence length="673" mass="70811">MVATQLILPGETVLQCAAANILAVPKTAAAVEGWQSWLQLYTSAHGPLAQQLQDFLADTSHSPTVRLASWLLYLRSACKASSSSTGTTPASSSSSDATPSTSHAPRPFWCSYIALLEACGPMTAVCSGAWGQQELQQLEPPVLKVWLCRHHADARRASLAAYALLAAGRHPVAQLGLADSSADVGWAMALVKTRAHGDAHRLALMPLHDMINHAERGTANCTPGPAAAASNAVGSGYSLVAAAAIQAGEELGNAYTPPRSNAQMLLGWGFSLPAKTGDWLLAVPLWYGVLPLLPWQAALRAAAAVAIRHEMQQEQLQSVGEQLSAAEVLARLASAAASLPLMLPDSIWDGGSGCRAAAAAFAQQVSLGSEGQQQQQQQQHQGAYQPLHGSLLQREKVEALFARDLALHLQQQTPGATEVAGVELAGRQQQQQQHQAWAAAVLQLSCLGQLAACRTTAEQDAQLLVQLQQQHPHTPNSINLLLQQQQQQADAASQHLLQQFEELQQQLVQALALSAAYSNLRSICDATAESAQVVLSALQPQVQQLEQQLGLPAWHGRGGGRPAAAAAVAQHCLGCVPQLLQQQDALLRRLGQLEQQRQQQLSSQLGRHHADASSDAAGAAGAGESGPGLAAGMSHERLAAAVAARLDQKQLLAVGGELCAQLQQLLAGTAAGM</sequence>
<dbReference type="EMBL" id="FNXT01001122">
    <property type="protein sequence ID" value="SZX72261.1"/>
    <property type="molecule type" value="Genomic_DNA"/>
</dbReference>
<feature type="coiled-coil region" evidence="1">
    <location>
        <begin position="486"/>
        <end position="513"/>
    </location>
</feature>
<organism evidence="3 4">
    <name type="scientific">Tetradesmus obliquus</name>
    <name type="common">Green alga</name>
    <name type="synonym">Acutodesmus obliquus</name>
    <dbReference type="NCBI Taxonomy" id="3088"/>
    <lineage>
        <taxon>Eukaryota</taxon>
        <taxon>Viridiplantae</taxon>
        <taxon>Chlorophyta</taxon>
        <taxon>core chlorophytes</taxon>
        <taxon>Chlorophyceae</taxon>
        <taxon>CS clade</taxon>
        <taxon>Sphaeropleales</taxon>
        <taxon>Scenedesmaceae</taxon>
        <taxon>Tetradesmus</taxon>
    </lineage>
</organism>
<proteinExistence type="predicted"/>
<evidence type="ECO:0000313" key="3">
    <source>
        <dbReference type="EMBL" id="SZX72261.1"/>
    </source>
</evidence>
<dbReference type="GO" id="GO:0016279">
    <property type="term" value="F:protein-lysine N-methyltransferase activity"/>
    <property type="evidence" value="ECO:0007669"/>
    <property type="project" value="TreeGrafter"/>
</dbReference>
<dbReference type="CDD" id="cd10527">
    <property type="entry name" value="SET_LSMT"/>
    <property type="match status" value="1"/>
</dbReference>
<evidence type="ECO:0000256" key="1">
    <source>
        <dbReference type="SAM" id="Coils"/>
    </source>
</evidence>
<accession>A0A383W455</accession>
<dbReference type="InterPro" id="IPR046341">
    <property type="entry name" value="SET_dom_sf"/>
</dbReference>
<dbReference type="InterPro" id="IPR050600">
    <property type="entry name" value="SETD3_SETD6_MTase"/>
</dbReference>
<evidence type="ECO:0000256" key="2">
    <source>
        <dbReference type="SAM" id="MobiDB-lite"/>
    </source>
</evidence>
<dbReference type="AlphaFoldDB" id="A0A383W455"/>
<evidence type="ECO:0000313" key="4">
    <source>
        <dbReference type="Proteomes" id="UP000256970"/>
    </source>
</evidence>
<protein>
    <recommendedName>
        <fullName evidence="5">SET domain-containing protein</fullName>
    </recommendedName>
</protein>
<reference evidence="3 4" key="1">
    <citation type="submission" date="2016-10" db="EMBL/GenBank/DDBJ databases">
        <authorList>
            <person name="Cai Z."/>
        </authorList>
    </citation>
    <scope>NUCLEOTIDE SEQUENCE [LARGE SCALE GENOMIC DNA]</scope>
</reference>
<dbReference type="PANTHER" id="PTHR13271">
    <property type="entry name" value="UNCHARACTERIZED PUTATIVE METHYLTRANSFERASE"/>
    <property type="match status" value="1"/>
</dbReference>
<dbReference type="Gene3D" id="3.90.1410.10">
    <property type="entry name" value="set domain protein methyltransferase, domain 1"/>
    <property type="match status" value="1"/>
</dbReference>
<dbReference type="Proteomes" id="UP000256970">
    <property type="component" value="Unassembled WGS sequence"/>
</dbReference>
<gene>
    <name evidence="3" type="ORF">BQ4739_LOCUS12452</name>
</gene>
<dbReference type="SUPFAM" id="SSF82199">
    <property type="entry name" value="SET domain"/>
    <property type="match status" value="1"/>
</dbReference>
<evidence type="ECO:0008006" key="5">
    <source>
        <dbReference type="Google" id="ProtNLM"/>
    </source>
</evidence>
<feature type="region of interest" description="Disordered" evidence="2">
    <location>
        <begin position="82"/>
        <end position="103"/>
    </location>
</feature>
<name>A0A383W455_TETOB</name>